<comment type="caution">
    <text evidence="1">The sequence shown here is derived from an EMBL/GenBank/DDBJ whole genome shotgun (WGS) entry which is preliminary data.</text>
</comment>
<protein>
    <submittedName>
        <fullName evidence="1">Alpha/beta hydrolase</fullName>
    </submittedName>
</protein>
<name>A0ABW3S0J5_9BACL</name>
<evidence type="ECO:0000313" key="2">
    <source>
        <dbReference type="Proteomes" id="UP001597262"/>
    </source>
</evidence>
<dbReference type="InterPro" id="IPR029058">
    <property type="entry name" value="AB_hydrolase_fold"/>
</dbReference>
<keyword evidence="2" id="KW-1185">Reference proteome</keyword>
<reference evidence="2" key="1">
    <citation type="journal article" date="2019" name="Int. J. Syst. Evol. Microbiol.">
        <title>The Global Catalogue of Microorganisms (GCM) 10K type strain sequencing project: providing services to taxonomists for standard genome sequencing and annotation.</title>
        <authorList>
            <consortium name="The Broad Institute Genomics Platform"/>
            <consortium name="The Broad Institute Genome Sequencing Center for Infectious Disease"/>
            <person name="Wu L."/>
            <person name="Ma J."/>
        </authorList>
    </citation>
    <scope>NUCLEOTIDE SEQUENCE [LARGE SCALE GENOMIC DNA]</scope>
    <source>
        <strain evidence="2">CCUG 59189</strain>
    </source>
</reference>
<organism evidence="1 2">
    <name type="scientific">Paenibacillus puldeungensis</name>
    <dbReference type="NCBI Taxonomy" id="696536"/>
    <lineage>
        <taxon>Bacteria</taxon>
        <taxon>Bacillati</taxon>
        <taxon>Bacillota</taxon>
        <taxon>Bacilli</taxon>
        <taxon>Bacillales</taxon>
        <taxon>Paenibacillaceae</taxon>
        <taxon>Paenibacillus</taxon>
    </lineage>
</organism>
<dbReference type="Proteomes" id="UP001597262">
    <property type="component" value="Unassembled WGS sequence"/>
</dbReference>
<evidence type="ECO:0000313" key="1">
    <source>
        <dbReference type="EMBL" id="MFD1178103.1"/>
    </source>
</evidence>
<gene>
    <name evidence="1" type="ORF">ACFQ3W_17575</name>
</gene>
<accession>A0ABW3S0J5</accession>
<sequence>MSIIGKNKRENLVVQRQELTIECIPAILWGEPSDRLFVAVHGNMSNKADEGINLFAEEAVAAGYQVLSFDLPEHGDRKGNPELCKVQNCVRDLKIVMRYAHTLSSQISVFACSMGAYFSLLAYANEQLKQSLFLSPVLDMERIIQNMMTWFKISEDRLRTEQEIPTPAGQTLYWDYYCYVKEHPIQAWSAPTAILYGSEDNLCEYEVVSTFTQRFNCDLHVLKHGEHYFHTDEQMQVFKHWVKQHLSE</sequence>
<proteinExistence type="predicted"/>
<dbReference type="RefSeq" id="WP_379320542.1">
    <property type="nucleotide sequence ID" value="NZ_JBHTLM010000013.1"/>
</dbReference>
<dbReference type="SUPFAM" id="SSF53474">
    <property type="entry name" value="alpha/beta-Hydrolases"/>
    <property type="match status" value="1"/>
</dbReference>
<dbReference type="GO" id="GO:0016787">
    <property type="term" value="F:hydrolase activity"/>
    <property type="evidence" value="ECO:0007669"/>
    <property type="project" value="UniProtKB-KW"/>
</dbReference>
<dbReference type="EMBL" id="JBHTLM010000013">
    <property type="protein sequence ID" value="MFD1178103.1"/>
    <property type="molecule type" value="Genomic_DNA"/>
</dbReference>
<dbReference type="Gene3D" id="3.40.50.1820">
    <property type="entry name" value="alpha/beta hydrolase"/>
    <property type="match status" value="1"/>
</dbReference>
<keyword evidence="1" id="KW-0378">Hydrolase</keyword>